<sequence length="287" mass="34104">MIYLEWFTFPDSEKEFDFFLKQKRTCYDSYYPFQILSSHHFRRIDFAPVTILYGGNGSGKTTAINVIAEKLNLERDSVFNKSSFFGDYLDFCDYDTQIPVPKGSRIITSDDVFDYMLNIRSMNEGIDRKKEELFEDYLDVKYSHFRMNSLDDYEQLKRVNKARSKTQSRFVRSELMDNIREYSNGESAFLYFSEKITENALFLLDEPENSLSPVKQQELVQFLENAVRFFGCQFVISTHSPFLLSMKGARIYDLDEDPVDVKKWTQLENVRAYYQFFKEHEDEFTAW</sequence>
<reference evidence="2 3" key="1">
    <citation type="journal article" date="2023" name="Int. J. Syst. Evol. Microbiol.">
        <title>Sellimonas catena sp. nov., isolated from human faeces.</title>
        <authorList>
            <person name="Hisatomi A."/>
            <person name="Ohkuma M."/>
            <person name="Sakamoto M."/>
        </authorList>
    </citation>
    <scope>NUCLEOTIDE SEQUENCE [LARGE SCALE GENOMIC DNA]</scope>
    <source>
        <strain evidence="2 3">12EGH17</strain>
    </source>
</reference>
<dbReference type="CDD" id="cd00267">
    <property type="entry name" value="ABC_ATPase"/>
    <property type="match status" value="1"/>
</dbReference>
<dbReference type="GO" id="GO:0016887">
    <property type="term" value="F:ATP hydrolysis activity"/>
    <property type="evidence" value="ECO:0007669"/>
    <property type="project" value="InterPro"/>
</dbReference>
<dbReference type="Proteomes" id="UP001145145">
    <property type="component" value="Unassembled WGS sequence"/>
</dbReference>
<name>A0A9W6C6W3_9FIRM</name>
<dbReference type="EMBL" id="BSBO01000007">
    <property type="protein sequence ID" value="GLG03812.1"/>
    <property type="molecule type" value="Genomic_DNA"/>
</dbReference>
<dbReference type="RefSeq" id="WP_281872423.1">
    <property type="nucleotide sequence ID" value="NZ_BSBO01000007.1"/>
</dbReference>
<organism evidence="2 3">
    <name type="scientific">Sellimonas catena</name>
    <dbReference type="NCBI Taxonomy" id="2994035"/>
    <lineage>
        <taxon>Bacteria</taxon>
        <taxon>Bacillati</taxon>
        <taxon>Bacillota</taxon>
        <taxon>Clostridia</taxon>
        <taxon>Lachnospirales</taxon>
        <taxon>Lachnospiraceae</taxon>
        <taxon>Sellimonas</taxon>
    </lineage>
</organism>
<dbReference type="SUPFAM" id="SSF52540">
    <property type="entry name" value="P-loop containing nucleoside triphosphate hydrolases"/>
    <property type="match status" value="1"/>
</dbReference>
<dbReference type="InterPro" id="IPR003959">
    <property type="entry name" value="ATPase_AAA_core"/>
</dbReference>
<proteinExistence type="predicted"/>
<accession>A0A9W6C6W3</accession>
<dbReference type="GO" id="GO:0005524">
    <property type="term" value="F:ATP binding"/>
    <property type="evidence" value="ECO:0007669"/>
    <property type="project" value="InterPro"/>
</dbReference>
<feature type="domain" description="ATPase AAA-type core" evidence="1">
    <location>
        <begin position="183"/>
        <end position="245"/>
    </location>
</feature>
<keyword evidence="3" id="KW-1185">Reference proteome</keyword>
<evidence type="ECO:0000259" key="1">
    <source>
        <dbReference type="Pfam" id="PF13304"/>
    </source>
</evidence>
<dbReference type="Pfam" id="PF13304">
    <property type="entry name" value="AAA_21"/>
    <property type="match status" value="1"/>
</dbReference>
<gene>
    <name evidence="2" type="ORF">Selli1_09860</name>
</gene>
<protein>
    <submittedName>
        <fullName evidence="2">ATPase AAA</fullName>
    </submittedName>
</protein>
<dbReference type="InterPro" id="IPR027417">
    <property type="entry name" value="P-loop_NTPase"/>
</dbReference>
<dbReference type="Gene3D" id="3.40.50.300">
    <property type="entry name" value="P-loop containing nucleotide triphosphate hydrolases"/>
    <property type="match status" value="1"/>
</dbReference>
<evidence type="ECO:0000313" key="2">
    <source>
        <dbReference type="EMBL" id="GLG03812.1"/>
    </source>
</evidence>
<dbReference type="PANTHER" id="PTHR43581">
    <property type="entry name" value="ATP/GTP PHOSPHATASE"/>
    <property type="match status" value="1"/>
</dbReference>
<comment type="caution">
    <text evidence="2">The sequence shown here is derived from an EMBL/GenBank/DDBJ whole genome shotgun (WGS) entry which is preliminary data.</text>
</comment>
<evidence type="ECO:0000313" key="3">
    <source>
        <dbReference type="Proteomes" id="UP001145145"/>
    </source>
</evidence>
<dbReference type="InterPro" id="IPR051396">
    <property type="entry name" value="Bact_Antivir_Def_Nuclease"/>
</dbReference>
<dbReference type="PANTHER" id="PTHR43581:SF4">
    <property type="entry name" value="ATP_GTP PHOSPHATASE"/>
    <property type="match status" value="1"/>
</dbReference>
<dbReference type="AlphaFoldDB" id="A0A9W6C6W3"/>